<dbReference type="Proteomes" id="UP000515153">
    <property type="component" value="Chromosome I"/>
</dbReference>
<evidence type="ECO:0008006" key="8">
    <source>
        <dbReference type="Google" id="ProtNLM"/>
    </source>
</evidence>
<keyword evidence="6" id="KW-1185">Reference proteome</keyword>
<dbReference type="InterPro" id="IPR036188">
    <property type="entry name" value="FAD/NAD-bd_sf"/>
</dbReference>
<dbReference type="Pfam" id="PF13450">
    <property type="entry name" value="NAD_binding_8"/>
    <property type="match status" value="1"/>
</dbReference>
<accession>A0A6P8B5E4</accession>
<organism evidence="6 7">
    <name type="scientific">Pyricularia grisea</name>
    <name type="common">Crabgrass-specific blast fungus</name>
    <name type="synonym">Magnaporthe grisea</name>
    <dbReference type="NCBI Taxonomy" id="148305"/>
    <lineage>
        <taxon>Eukaryota</taxon>
        <taxon>Fungi</taxon>
        <taxon>Dikarya</taxon>
        <taxon>Ascomycota</taxon>
        <taxon>Pezizomycotina</taxon>
        <taxon>Sordariomycetes</taxon>
        <taxon>Sordariomycetidae</taxon>
        <taxon>Magnaporthales</taxon>
        <taxon>Pyriculariaceae</taxon>
        <taxon>Pyricularia</taxon>
    </lineage>
</organism>
<dbReference type="GO" id="GO:0004499">
    <property type="term" value="F:N,N-dimethylaniline monooxygenase activity"/>
    <property type="evidence" value="ECO:0007669"/>
    <property type="project" value="InterPro"/>
</dbReference>
<dbReference type="GO" id="GO:0050661">
    <property type="term" value="F:NADP binding"/>
    <property type="evidence" value="ECO:0007669"/>
    <property type="project" value="InterPro"/>
</dbReference>
<feature type="region of interest" description="Disordered" evidence="5">
    <location>
        <begin position="16"/>
        <end position="45"/>
    </location>
</feature>
<dbReference type="Pfam" id="PF00743">
    <property type="entry name" value="FMO-like"/>
    <property type="match status" value="2"/>
</dbReference>
<proteinExistence type="inferred from homology"/>
<keyword evidence="2" id="KW-0285">Flavoprotein</keyword>
<dbReference type="SUPFAM" id="SSF51905">
    <property type="entry name" value="FAD/NAD(P)-binding domain"/>
    <property type="match status" value="2"/>
</dbReference>
<dbReference type="RefSeq" id="XP_030982402.1">
    <property type="nucleotide sequence ID" value="XM_031125403.1"/>
</dbReference>
<dbReference type="GO" id="GO:0050660">
    <property type="term" value="F:flavin adenine dinucleotide binding"/>
    <property type="evidence" value="ECO:0007669"/>
    <property type="project" value="InterPro"/>
</dbReference>
<evidence type="ECO:0000256" key="1">
    <source>
        <dbReference type="ARBA" id="ARBA00009183"/>
    </source>
</evidence>
<evidence type="ECO:0000256" key="5">
    <source>
        <dbReference type="SAM" id="MobiDB-lite"/>
    </source>
</evidence>
<feature type="compositionally biased region" description="Basic and acidic residues" evidence="5">
    <location>
        <begin position="28"/>
        <end position="45"/>
    </location>
</feature>
<protein>
    <recommendedName>
        <fullName evidence="8">FAD dependent oxidoreductase domain-containing protein</fullName>
    </recommendedName>
</protein>
<dbReference type="PANTHER" id="PTHR23023">
    <property type="entry name" value="DIMETHYLANILINE MONOOXYGENASE"/>
    <property type="match status" value="1"/>
</dbReference>
<dbReference type="Gene3D" id="3.50.50.60">
    <property type="entry name" value="FAD/NAD(P)-binding domain"/>
    <property type="match status" value="2"/>
</dbReference>
<dbReference type="AlphaFoldDB" id="A0A6P8B5E4"/>
<evidence type="ECO:0000256" key="2">
    <source>
        <dbReference type="ARBA" id="ARBA00022630"/>
    </source>
</evidence>
<reference evidence="6 7" key="1">
    <citation type="journal article" date="2019" name="Mol. Biol. Evol.">
        <title>Blast fungal genomes show frequent chromosomal changes, gene gains and losses, and effector gene turnover.</title>
        <authorList>
            <person name="Gomez Luciano L.B."/>
            <person name="Jason Tsai I."/>
            <person name="Chuma I."/>
            <person name="Tosa Y."/>
            <person name="Chen Y.H."/>
            <person name="Li J.Y."/>
            <person name="Li M.Y."/>
            <person name="Jade Lu M.Y."/>
            <person name="Nakayashiki H."/>
            <person name="Li W.H."/>
        </authorList>
    </citation>
    <scope>NUCLEOTIDE SEQUENCE [LARGE SCALE GENOMIC DNA]</scope>
    <source>
        <strain evidence="6 7">NI907</strain>
    </source>
</reference>
<dbReference type="InterPro" id="IPR020946">
    <property type="entry name" value="Flavin_mOase-like"/>
</dbReference>
<comment type="similarity">
    <text evidence="1">Belongs to the FMO family.</text>
</comment>
<keyword evidence="3" id="KW-0274">FAD</keyword>
<dbReference type="GeneID" id="41960312"/>
<evidence type="ECO:0000256" key="4">
    <source>
        <dbReference type="ARBA" id="ARBA00023002"/>
    </source>
</evidence>
<name>A0A6P8B5E4_PYRGI</name>
<evidence type="ECO:0000313" key="6">
    <source>
        <dbReference type="Proteomes" id="UP000515153"/>
    </source>
</evidence>
<sequence>MEVLTNLAETPSRTIAHGHFQPPIAGSDFHHRSTHRGEKEKAQTRRRIQDVAVVGAGYSGVVAAAHLSRYGFNVRVFERGSNVGGNWLFDSRVPQDPAFPSDRPETPLQDVSHAPPGPCYAGLKNNVPTTLMRSTIVDWPAGTPEFVTHREVEAYIGSIVDEAGIEPLIEFNTAVLHVCKTPGGKWQVRTKGMNDRDGFPENVWTFDAVVVASGHYHVPRVPDIPGLTAWKERFPQSITHSKQYRGPETSGFAGKNVLIVGAGVSSLDILKETASVANKVYQSSRGGVFDLPTTMFPDSSNVERVAGVVKFEIPDQSSAAQPADPHRHLPGAVHLSDGTIIRDIDHVVMATGYITSYPYLGPRMQRPWLNLEDARKTNDQEVIVTADGLITHNLHKDIFYIPDPTLAFVGVPYHISTFSFFDIQAQVISRVFSGDAQLPPRAEMAAEFAKRWVADDGEKEVDPVSLGKTFHSLYGREDAYTDELVAWVNTQVEAAGGEPIQTLGAAWKNRYKELVETSLAMRNRWPVSKSA</sequence>
<reference evidence="7" key="3">
    <citation type="submission" date="2025-08" db="UniProtKB">
        <authorList>
            <consortium name="RefSeq"/>
        </authorList>
    </citation>
    <scope>IDENTIFICATION</scope>
    <source>
        <strain evidence="7">NI907</strain>
    </source>
</reference>
<gene>
    <name evidence="7" type="ORF">PgNI_05370</name>
</gene>
<evidence type="ECO:0000313" key="7">
    <source>
        <dbReference type="RefSeq" id="XP_030982402.1"/>
    </source>
</evidence>
<dbReference type="PRINTS" id="PR00411">
    <property type="entry name" value="PNDRDTASEI"/>
</dbReference>
<evidence type="ECO:0000256" key="3">
    <source>
        <dbReference type="ARBA" id="ARBA00022827"/>
    </source>
</evidence>
<reference evidence="7" key="2">
    <citation type="submission" date="2019-10" db="EMBL/GenBank/DDBJ databases">
        <authorList>
            <consortium name="NCBI Genome Project"/>
        </authorList>
    </citation>
    <scope>NUCLEOTIDE SEQUENCE</scope>
    <source>
        <strain evidence="7">NI907</strain>
    </source>
</reference>
<keyword evidence="4" id="KW-0560">Oxidoreductase</keyword>
<dbReference type="InterPro" id="IPR050346">
    <property type="entry name" value="FMO-like"/>
</dbReference>
<dbReference type="KEGG" id="pgri:PgNI_05370"/>